<evidence type="ECO:0000313" key="3">
    <source>
        <dbReference type="Proteomes" id="UP000054144"/>
    </source>
</evidence>
<dbReference type="InterPro" id="IPR029063">
    <property type="entry name" value="SAM-dependent_MTases_sf"/>
</dbReference>
<dbReference type="PANTHER" id="PTHR43861">
    <property type="entry name" value="TRANS-ACONITATE 2-METHYLTRANSFERASE-RELATED"/>
    <property type="match status" value="1"/>
</dbReference>
<dbReference type="EMBL" id="KN882151">
    <property type="protein sequence ID" value="KIY42903.1"/>
    <property type="molecule type" value="Genomic_DNA"/>
</dbReference>
<protein>
    <submittedName>
        <fullName evidence="2">Cyclopropane-fatty-acyl-phospholipid synthase</fullName>
    </submittedName>
</protein>
<dbReference type="Pfam" id="PF08241">
    <property type="entry name" value="Methyltransf_11"/>
    <property type="match status" value="1"/>
</dbReference>
<name>A0A0D6ZZD3_9AGAR</name>
<dbReference type="InterPro" id="IPR013216">
    <property type="entry name" value="Methyltransf_11"/>
</dbReference>
<dbReference type="SUPFAM" id="SSF53335">
    <property type="entry name" value="S-adenosyl-L-methionine-dependent methyltransferases"/>
    <property type="match status" value="1"/>
</dbReference>
<dbReference type="CDD" id="cd02440">
    <property type="entry name" value="AdoMet_MTases"/>
    <property type="match status" value="1"/>
</dbReference>
<keyword evidence="3" id="KW-1185">Reference proteome</keyword>
<sequence>MSSDKSTTLPADDADKSGWSAAMYNHAASFVYSQKFTSSVLDLLAAKSGERIFDFGCGFGELTSELETLIEKAKENGLKHVFVGDIQALDIPQDLENVRFDAVFSNAALHWCKQNLRGVLDSVKRVLRPGGRFACEMGGHMNCIGEYGALHHVLRTRGYDPITRDPWYFPSVEEYNKLLVSAGFEVKQITLTPRVTPLVAGLSGWLRTFVRHSFLRDIPDEEADAILAEAEDICRIDCQDGHGAWQMMYVRLRFLAVCSVPLTHG</sequence>
<dbReference type="Gene3D" id="3.40.50.150">
    <property type="entry name" value="Vaccinia Virus protein VP39"/>
    <property type="match status" value="1"/>
</dbReference>
<gene>
    <name evidence="2" type="ORF">FISHEDRAFT_54500</name>
</gene>
<dbReference type="GO" id="GO:0008757">
    <property type="term" value="F:S-adenosylmethionine-dependent methyltransferase activity"/>
    <property type="evidence" value="ECO:0007669"/>
    <property type="project" value="InterPro"/>
</dbReference>
<dbReference type="Proteomes" id="UP000054144">
    <property type="component" value="Unassembled WGS sequence"/>
</dbReference>
<evidence type="ECO:0000313" key="2">
    <source>
        <dbReference type="EMBL" id="KIY42903.1"/>
    </source>
</evidence>
<dbReference type="OrthoDB" id="10017101at2759"/>
<proteinExistence type="predicted"/>
<organism evidence="2 3">
    <name type="scientific">Fistulina hepatica ATCC 64428</name>
    <dbReference type="NCBI Taxonomy" id="1128425"/>
    <lineage>
        <taxon>Eukaryota</taxon>
        <taxon>Fungi</taxon>
        <taxon>Dikarya</taxon>
        <taxon>Basidiomycota</taxon>
        <taxon>Agaricomycotina</taxon>
        <taxon>Agaricomycetes</taxon>
        <taxon>Agaricomycetidae</taxon>
        <taxon>Agaricales</taxon>
        <taxon>Fistulinaceae</taxon>
        <taxon>Fistulina</taxon>
    </lineage>
</organism>
<dbReference type="AlphaFoldDB" id="A0A0D6ZZD3"/>
<reference evidence="2 3" key="1">
    <citation type="journal article" date="2015" name="Fungal Genet. Biol.">
        <title>Evolution of novel wood decay mechanisms in Agaricales revealed by the genome sequences of Fistulina hepatica and Cylindrobasidium torrendii.</title>
        <authorList>
            <person name="Floudas D."/>
            <person name="Held B.W."/>
            <person name="Riley R."/>
            <person name="Nagy L.G."/>
            <person name="Koehler G."/>
            <person name="Ransdell A.S."/>
            <person name="Younus H."/>
            <person name="Chow J."/>
            <person name="Chiniquy J."/>
            <person name="Lipzen A."/>
            <person name="Tritt A."/>
            <person name="Sun H."/>
            <person name="Haridas S."/>
            <person name="LaButti K."/>
            <person name="Ohm R.A."/>
            <person name="Kues U."/>
            <person name="Blanchette R.A."/>
            <person name="Grigoriev I.V."/>
            <person name="Minto R.E."/>
            <person name="Hibbett D.S."/>
        </authorList>
    </citation>
    <scope>NUCLEOTIDE SEQUENCE [LARGE SCALE GENOMIC DNA]</scope>
    <source>
        <strain evidence="2 3">ATCC 64428</strain>
    </source>
</reference>
<evidence type="ECO:0000259" key="1">
    <source>
        <dbReference type="Pfam" id="PF08241"/>
    </source>
</evidence>
<feature type="domain" description="Methyltransferase type 11" evidence="1">
    <location>
        <begin position="64"/>
        <end position="135"/>
    </location>
</feature>
<dbReference type="PANTHER" id="PTHR43861:SF1">
    <property type="entry name" value="TRANS-ACONITATE 2-METHYLTRANSFERASE"/>
    <property type="match status" value="1"/>
</dbReference>
<accession>A0A0D6ZZD3</accession>